<proteinExistence type="predicted"/>
<evidence type="ECO:0000313" key="1">
    <source>
        <dbReference type="EMBL" id="KUK45599.1"/>
    </source>
</evidence>
<evidence type="ECO:0000313" key="2">
    <source>
        <dbReference type="Proteomes" id="UP000057043"/>
    </source>
</evidence>
<comment type="caution">
    <text evidence="1">The sequence shown here is derived from an EMBL/GenBank/DDBJ whole genome shotgun (WGS) entry which is preliminary data.</text>
</comment>
<dbReference type="InterPro" id="IPR054383">
    <property type="entry name" value="PspAB-like"/>
</dbReference>
<name>A0A101FWI3_9EURY</name>
<sequence length="190" mass="21782">MRFKILDAIRGKSELPRAKLDRLFAISTASITMEANLGLSPGGAAGICLKPIESSRYEAARSEIEDLLKYSARETGTKYRVEKDEYRYLWVVLEDPDFDDLVVNVHLVSTTIVEHGFGEQLLCALYQFRGRDGPVYWIYSFKGGSYYPFAPIEGHNRDSSFEFRLRSVMEPELPVEKDVEKWYPLWGTPI</sequence>
<organism evidence="1 2">
    <name type="scientific">Methanothrix harundinacea</name>
    <dbReference type="NCBI Taxonomy" id="301375"/>
    <lineage>
        <taxon>Archaea</taxon>
        <taxon>Methanobacteriati</taxon>
        <taxon>Methanobacteriota</taxon>
        <taxon>Stenosarchaea group</taxon>
        <taxon>Methanomicrobia</taxon>
        <taxon>Methanotrichales</taxon>
        <taxon>Methanotrichaceae</taxon>
        <taxon>Methanothrix</taxon>
    </lineage>
</organism>
<gene>
    <name evidence="1" type="ORF">XD72_0073</name>
</gene>
<dbReference type="Proteomes" id="UP000057043">
    <property type="component" value="Unassembled WGS sequence"/>
</dbReference>
<dbReference type="AlphaFoldDB" id="A0A101FWI3"/>
<protein>
    <submittedName>
        <fullName evidence="1">Uncharacterized protein</fullName>
    </submittedName>
</protein>
<reference evidence="1 2" key="1">
    <citation type="journal article" date="2015" name="MBio">
        <title>Genome-Resolved Metagenomic Analysis Reveals Roles for Candidate Phyla and Other Microbial Community Members in Biogeochemical Transformations in Oil Reservoirs.</title>
        <authorList>
            <person name="Hu P."/>
            <person name="Tom L."/>
            <person name="Singh A."/>
            <person name="Thomas B.C."/>
            <person name="Baker B.J."/>
            <person name="Piceno Y.M."/>
            <person name="Andersen G.L."/>
            <person name="Banfield J.F."/>
        </authorList>
    </citation>
    <scope>NUCLEOTIDE SEQUENCE [LARGE SCALE GENOMIC DNA]</scope>
    <source>
        <strain evidence="1">57_489</strain>
    </source>
</reference>
<dbReference type="Pfam" id="PF22742">
    <property type="entry name" value="PspAB"/>
    <property type="match status" value="1"/>
</dbReference>
<dbReference type="PATRIC" id="fig|301375.7.peg.2461"/>
<accession>A0A101FWI3</accession>
<dbReference type="EMBL" id="LGFT01000001">
    <property type="protein sequence ID" value="KUK45599.1"/>
    <property type="molecule type" value="Genomic_DNA"/>
</dbReference>